<keyword evidence="6" id="KW-0234">DNA repair</keyword>
<organism evidence="12 13">
    <name type="scientific">Arxiozyma heterogenica</name>
    <dbReference type="NCBI Taxonomy" id="278026"/>
    <lineage>
        <taxon>Eukaryota</taxon>
        <taxon>Fungi</taxon>
        <taxon>Dikarya</taxon>
        <taxon>Ascomycota</taxon>
        <taxon>Saccharomycotina</taxon>
        <taxon>Saccharomycetes</taxon>
        <taxon>Saccharomycetales</taxon>
        <taxon>Saccharomycetaceae</taxon>
        <taxon>Arxiozyma</taxon>
    </lineage>
</organism>
<comment type="similarity">
    <text evidence="2">Belongs to the timeless family.</text>
</comment>
<dbReference type="GO" id="GO:0003677">
    <property type="term" value="F:DNA binding"/>
    <property type="evidence" value="ECO:0007669"/>
    <property type="project" value="TreeGrafter"/>
</dbReference>
<evidence type="ECO:0000259" key="11">
    <source>
        <dbReference type="Pfam" id="PF04821"/>
    </source>
</evidence>
<dbReference type="EMBL" id="JAWIZZ010000055">
    <property type="protein sequence ID" value="KAK5774174.1"/>
    <property type="molecule type" value="Genomic_DNA"/>
</dbReference>
<keyword evidence="5" id="KW-0236">DNA replication inhibitor</keyword>
<evidence type="ECO:0000256" key="9">
    <source>
        <dbReference type="ARBA" id="ARBA00023306"/>
    </source>
</evidence>
<dbReference type="GO" id="GO:0031298">
    <property type="term" value="C:replication fork protection complex"/>
    <property type="evidence" value="ECO:0007669"/>
    <property type="project" value="TreeGrafter"/>
</dbReference>
<dbReference type="GO" id="GO:0006281">
    <property type="term" value="P:DNA repair"/>
    <property type="evidence" value="ECO:0007669"/>
    <property type="project" value="UniProtKB-KW"/>
</dbReference>
<dbReference type="PANTHER" id="PTHR22940:SF4">
    <property type="entry name" value="PROTEIN TIMELESS HOMOLOG"/>
    <property type="match status" value="1"/>
</dbReference>
<feature type="compositionally biased region" description="Basic residues" evidence="10">
    <location>
        <begin position="1012"/>
        <end position="1037"/>
    </location>
</feature>
<evidence type="ECO:0000313" key="13">
    <source>
        <dbReference type="Proteomes" id="UP001306508"/>
    </source>
</evidence>
<comment type="subcellular location">
    <subcellularLocation>
        <location evidence="1">Nucleus</location>
    </subcellularLocation>
</comment>
<evidence type="ECO:0000313" key="12">
    <source>
        <dbReference type="EMBL" id="KAK5774174.1"/>
    </source>
</evidence>
<dbReference type="InterPro" id="IPR044998">
    <property type="entry name" value="Timeless"/>
</dbReference>
<dbReference type="GO" id="GO:0043111">
    <property type="term" value="P:replication fork arrest"/>
    <property type="evidence" value="ECO:0007669"/>
    <property type="project" value="TreeGrafter"/>
</dbReference>
<evidence type="ECO:0000256" key="8">
    <source>
        <dbReference type="ARBA" id="ARBA00023254"/>
    </source>
</evidence>
<dbReference type="AlphaFoldDB" id="A0AAN7WGZ9"/>
<evidence type="ECO:0000256" key="7">
    <source>
        <dbReference type="ARBA" id="ARBA00023242"/>
    </source>
</evidence>
<reference evidence="13" key="1">
    <citation type="submission" date="2023-07" db="EMBL/GenBank/DDBJ databases">
        <title>A draft genome of Kazachstania heterogenica Y-27499.</title>
        <authorList>
            <person name="Donic C."/>
            <person name="Kralova J.S."/>
            <person name="Fidel L."/>
            <person name="Ben-Dor S."/>
            <person name="Jung S."/>
        </authorList>
    </citation>
    <scope>NUCLEOTIDE SEQUENCE [LARGE SCALE GENOMIC DNA]</scope>
    <source>
        <strain evidence="13">Y27499</strain>
    </source>
</reference>
<accession>A0AAN7WGZ9</accession>
<evidence type="ECO:0000256" key="6">
    <source>
        <dbReference type="ARBA" id="ARBA00023204"/>
    </source>
</evidence>
<dbReference type="InterPro" id="IPR006906">
    <property type="entry name" value="Timeless_N"/>
</dbReference>
<keyword evidence="7" id="KW-0539">Nucleus</keyword>
<dbReference type="GO" id="GO:0000076">
    <property type="term" value="P:DNA replication checkpoint signaling"/>
    <property type="evidence" value="ECO:0007669"/>
    <property type="project" value="TreeGrafter"/>
</dbReference>
<feature type="compositionally biased region" description="Polar residues" evidence="10">
    <location>
        <begin position="229"/>
        <end position="248"/>
    </location>
</feature>
<evidence type="ECO:0000256" key="2">
    <source>
        <dbReference type="ARBA" id="ARBA00008174"/>
    </source>
</evidence>
<proteinExistence type="inferred from homology"/>
<dbReference type="GO" id="GO:0051321">
    <property type="term" value="P:meiotic cell cycle"/>
    <property type="evidence" value="ECO:0007669"/>
    <property type="project" value="UniProtKB-KW"/>
</dbReference>
<name>A0AAN7WGZ9_9SACH</name>
<feature type="region of interest" description="Disordered" evidence="10">
    <location>
        <begin position="1201"/>
        <end position="1223"/>
    </location>
</feature>
<keyword evidence="4" id="KW-0227">DNA damage</keyword>
<keyword evidence="8" id="KW-0469">Meiosis</keyword>
<feature type="domain" description="Timeless N-terminal" evidence="11">
    <location>
        <begin position="34"/>
        <end position="377"/>
    </location>
</feature>
<evidence type="ECO:0000256" key="5">
    <source>
        <dbReference type="ARBA" id="ARBA00022880"/>
    </source>
</evidence>
<feature type="region of interest" description="Disordered" evidence="10">
    <location>
        <begin position="225"/>
        <end position="248"/>
    </location>
</feature>
<evidence type="ECO:0000256" key="1">
    <source>
        <dbReference type="ARBA" id="ARBA00004123"/>
    </source>
</evidence>
<evidence type="ECO:0000256" key="4">
    <source>
        <dbReference type="ARBA" id="ARBA00022763"/>
    </source>
</evidence>
<feature type="region of interest" description="Disordered" evidence="10">
    <location>
        <begin position="1006"/>
        <end position="1064"/>
    </location>
</feature>
<keyword evidence="13" id="KW-1185">Reference proteome</keyword>
<gene>
    <name evidence="12" type="ORF">RI543_004461</name>
</gene>
<dbReference type="Pfam" id="PF04821">
    <property type="entry name" value="TIMELESS"/>
    <property type="match status" value="1"/>
</dbReference>
<protein>
    <recommendedName>
        <fullName evidence="3">Topoisomerase 1-associated factor 1</fullName>
    </recommendedName>
</protein>
<evidence type="ECO:0000256" key="10">
    <source>
        <dbReference type="SAM" id="MobiDB-lite"/>
    </source>
</evidence>
<keyword evidence="9" id="KW-0131">Cell cycle</keyword>
<comment type="caution">
    <text evidence="12">The sequence shown here is derived from an EMBL/GenBank/DDBJ whole genome shotgun (WGS) entry which is preliminary data.</text>
</comment>
<dbReference type="PANTHER" id="PTHR22940">
    <property type="entry name" value="TIMEOUT/TIMELESS-2"/>
    <property type="match status" value="1"/>
</dbReference>
<sequence length="1241" mass="142904">MEQENPHTVLRARIALLATAIGGPDYTSNVDPPPYKLGDDCLACLKDLKRWFKLVDDQQHTWEVAMAAAEYKIFTDDLIPILIDWENKSCKEAKILKKRQKQNPDDPNQSSVPVMKNKIFHDKIALHCLQLMVLMTWPLIITEHSSSNQVNYYADLKKYQLIYKKAILSTENGKVLKAVNRLVIKVMKVDRLSRSPRDNMIIKLALNFFRNLIAIEPGEIMITSKRQTKTGSSESSSNTVNNKGITTTDSLPPNVSLDDISLNTLIKCFHENKVLSLILTLSSSLNTEFDQDFINIPILEIMFYLTKDINPKLLFKQEKNKHGLLPHSNESEGGYKLYTSIPEMELKDLLKKELQMKKHLIRNTSSRHSRFGALISIQTDNQTRLTVSGTQNILNESTVLNKLDSRKRWNKRITRIKDDPLEEGLPNNLLNSQGSRFLLLQSHMVDIFTNFINNFIDSSFNILLHSITNYITTEQDKIVMIEHIEYLLFYAWFLKYQMLRCSVNQNADLIYVSEALKETSFILVSHLLRTSFDMRNWIMVHAAMIAFNELLLLVNNEKNNDADSEDIEFILSRLFSDERIQLLSNIPKTAIKHTTQYMMSCIDLTHTVLKILEQYSSDNNKLIITGKRKGKRNLHISEADIEKVMEEDKVERDEAIDILTPSYSSIEVDFKKVQRSYINDFTIETYITFLRRFRELESDQIKKIIAFFHRVFIQAKEEAYLFRLDLIVLLHDMLSEDGIEKSARVRKHVEQFTNYYLQRLKSRIKKSPSWIIELLFPSIHDGELSYYQKYGEKKPQSKNPDYGVPESLFKPLPDEEMLPPSTVKDMKFGILVATLIDESKSEYIDKLIAHISKCIDIFKSWLTVNILNENETASPPDEKFTMSQEFGNPILSDRDLRALLKLIGYNIPMSAAEACYLPGSLEISQLKEALDLLKKYTTTTFETPNGLAASTYLIRPRKVYDYVSSEEDGWTGNEQYDLTDPNIVQDDEIDDSDYFRDLDNKIKIHTRENNSHKKGIAASRKKSSTKKSKNSVTSKKRNNPETLKPQKQQSKVFSKEYVDSDDSDDEDQFNPIFFENEMYLRWLLDKNGGQLSPMQHNIFGKFIKERIDNNGSILSDFSELFNGPIPPIESLHRSNTIRGDVSNSIISTNKGLGAALLNQSSLDKITSNRNIVNSILSKNISDEEDTFILDSDYNSEVIPIENSNKRTHEDGTPTSNNLEEGKIQVRKSKIRKIALNDDEEE</sequence>
<dbReference type="Proteomes" id="UP001306508">
    <property type="component" value="Unassembled WGS sequence"/>
</dbReference>
<evidence type="ECO:0000256" key="3">
    <source>
        <dbReference type="ARBA" id="ARBA00021529"/>
    </source>
</evidence>